<reference evidence="2" key="1">
    <citation type="journal article" date="2023" name="IScience">
        <title>Live-bearing cockroach genome reveals convergent evolutionary mechanisms linked to viviparity in insects and beyond.</title>
        <authorList>
            <person name="Fouks B."/>
            <person name="Harrison M.C."/>
            <person name="Mikhailova A.A."/>
            <person name="Marchal E."/>
            <person name="English S."/>
            <person name="Carruthers M."/>
            <person name="Jennings E.C."/>
            <person name="Chiamaka E.L."/>
            <person name="Frigard R.A."/>
            <person name="Pippel M."/>
            <person name="Attardo G.M."/>
            <person name="Benoit J.B."/>
            <person name="Bornberg-Bauer E."/>
            <person name="Tobe S.S."/>
        </authorList>
    </citation>
    <scope>NUCLEOTIDE SEQUENCE</scope>
    <source>
        <strain evidence="2">Stay&amp;Tobe</strain>
    </source>
</reference>
<dbReference type="InterPro" id="IPR010921">
    <property type="entry name" value="Trp_repressor/repl_initiator"/>
</dbReference>
<feature type="domain" description="Brinker DNA-binding" evidence="1">
    <location>
        <begin position="148"/>
        <end position="202"/>
    </location>
</feature>
<dbReference type="Gene3D" id="1.10.10.60">
    <property type="entry name" value="Homeodomain-like"/>
    <property type="match status" value="2"/>
</dbReference>
<name>A0AAD8AEE6_DIPPU</name>
<organism evidence="2 3">
    <name type="scientific">Diploptera punctata</name>
    <name type="common">Pacific beetle cockroach</name>
    <dbReference type="NCBI Taxonomy" id="6984"/>
    <lineage>
        <taxon>Eukaryota</taxon>
        <taxon>Metazoa</taxon>
        <taxon>Ecdysozoa</taxon>
        <taxon>Arthropoda</taxon>
        <taxon>Hexapoda</taxon>
        <taxon>Insecta</taxon>
        <taxon>Pterygota</taxon>
        <taxon>Neoptera</taxon>
        <taxon>Polyneoptera</taxon>
        <taxon>Dictyoptera</taxon>
        <taxon>Blattodea</taxon>
        <taxon>Blaberoidea</taxon>
        <taxon>Blaberidae</taxon>
        <taxon>Diplopterinae</taxon>
        <taxon>Diploptera</taxon>
    </lineage>
</organism>
<accession>A0AAD8AEE6</accession>
<proteinExistence type="predicted"/>
<dbReference type="Pfam" id="PF09607">
    <property type="entry name" value="BrkDBD"/>
    <property type="match status" value="2"/>
</dbReference>
<dbReference type="GO" id="GO:0043565">
    <property type="term" value="F:sequence-specific DNA binding"/>
    <property type="evidence" value="ECO:0007669"/>
    <property type="project" value="InterPro"/>
</dbReference>
<dbReference type="InterPro" id="IPR018586">
    <property type="entry name" value="Brinker_DNA-bd"/>
</dbReference>
<dbReference type="SUPFAM" id="SSF48295">
    <property type="entry name" value="TrpR-like"/>
    <property type="match status" value="1"/>
</dbReference>
<evidence type="ECO:0000259" key="1">
    <source>
        <dbReference type="Pfam" id="PF09607"/>
    </source>
</evidence>
<protein>
    <recommendedName>
        <fullName evidence="1">Brinker DNA-binding domain-containing protein</fullName>
    </recommendedName>
</protein>
<feature type="domain" description="Brinker DNA-binding" evidence="1">
    <location>
        <begin position="48"/>
        <end position="82"/>
    </location>
</feature>
<dbReference type="EMBL" id="JASPKZ010001957">
    <property type="protein sequence ID" value="KAJ9596837.1"/>
    <property type="molecule type" value="Genomic_DNA"/>
</dbReference>
<dbReference type="AlphaFoldDB" id="A0AAD8AEE6"/>
<evidence type="ECO:0000313" key="2">
    <source>
        <dbReference type="EMBL" id="KAJ9596837.1"/>
    </source>
</evidence>
<reference evidence="2" key="2">
    <citation type="submission" date="2023-05" db="EMBL/GenBank/DDBJ databases">
        <authorList>
            <person name="Fouks B."/>
        </authorList>
    </citation>
    <scope>NUCLEOTIDE SEQUENCE</scope>
    <source>
        <strain evidence="2">Stay&amp;Tobe</strain>
        <tissue evidence="2">Testes</tissue>
    </source>
</reference>
<dbReference type="PANTHER" id="PTHR33215:SF13">
    <property type="entry name" value="PROTEIN DISTAL ANTENNA"/>
    <property type="match status" value="1"/>
</dbReference>
<sequence>MTTAQLFGVVRWPQGWRDLHDQVVPWVPGVYLHRSLNFRYWIPIGKNADCRGNQRATARKYGIHRRQIQKWLQVEASLRTAVEVAAVPELPALNLARQRDDRVEATCQAAEPQKGVRVSLFPSVRVEEEGDISDDDEPLDFTCATLSKRRSFSLQFKLEVLDAFHCDKACHGNQRATARKFGINRRQVQKWLGQEEELRGEAAYRGGLYRQRLGRWPESEENKQSDIDQCWDLSNKKRKSEPILEVPQYKKPCRVEEVTSSDVQETALCLVKVERRDRDKYPEVSSSVDKLPSTPSPPSFLLPPHSLPMGAFVPPPSLHLNMVNLYQGLVGECKIYRHSFDCYHDDCQHYHPRSMYT</sequence>
<dbReference type="PANTHER" id="PTHR33215">
    <property type="entry name" value="PROTEIN DISTAL ANTENNA"/>
    <property type="match status" value="1"/>
</dbReference>
<evidence type="ECO:0000313" key="3">
    <source>
        <dbReference type="Proteomes" id="UP001233999"/>
    </source>
</evidence>
<dbReference type="InterPro" id="IPR051839">
    <property type="entry name" value="RD_transcriptional_regulator"/>
</dbReference>
<keyword evidence="3" id="KW-1185">Reference proteome</keyword>
<comment type="caution">
    <text evidence="2">The sequence shown here is derived from an EMBL/GenBank/DDBJ whole genome shotgun (WGS) entry which is preliminary data.</text>
</comment>
<dbReference type="Proteomes" id="UP001233999">
    <property type="component" value="Unassembled WGS sequence"/>
</dbReference>
<gene>
    <name evidence="2" type="ORF">L9F63_012093</name>
</gene>